<keyword evidence="5" id="KW-0964">Secreted</keyword>
<keyword evidence="19" id="KW-1035">Host cytoplasm</keyword>
<dbReference type="AlphaFoldDB" id="A0A2M7G5B6"/>
<evidence type="ECO:0000256" key="17">
    <source>
        <dbReference type="ARBA" id="ARBA00023121"/>
    </source>
</evidence>
<reference evidence="23 24" key="1">
    <citation type="submission" date="2017-09" db="EMBL/GenBank/DDBJ databases">
        <title>Depth-based differentiation of microbial function through sediment-hosted aquifers and enrichment of novel symbionts in the deep terrestrial subsurface.</title>
        <authorList>
            <person name="Probst A.J."/>
            <person name="Ladd B."/>
            <person name="Jarett J.K."/>
            <person name="Geller-Mcgrath D.E."/>
            <person name="Sieber C.M."/>
            <person name="Emerson J.B."/>
            <person name="Anantharaman K."/>
            <person name="Thomas B.C."/>
            <person name="Malmstrom R."/>
            <person name="Stieglmeier M."/>
            <person name="Klingl A."/>
            <person name="Woyke T."/>
            <person name="Ryan C.M."/>
            <person name="Banfield J.F."/>
        </authorList>
    </citation>
    <scope>NUCLEOTIDE SEQUENCE [LARGE SCALE GENOMIC DNA]</scope>
    <source>
        <strain evidence="23">CG17_big_fil_post_rev_8_21_14_2_50_48_46</strain>
    </source>
</reference>
<dbReference type="GO" id="GO:0008289">
    <property type="term" value="F:lipid binding"/>
    <property type="evidence" value="ECO:0007669"/>
    <property type="project" value="UniProtKB-KW"/>
</dbReference>
<evidence type="ECO:0000256" key="21">
    <source>
        <dbReference type="SAM" id="MobiDB-lite"/>
    </source>
</evidence>
<evidence type="ECO:0000256" key="10">
    <source>
        <dbReference type="ARBA" id="ARBA00022737"/>
    </source>
</evidence>
<evidence type="ECO:0000313" key="23">
    <source>
        <dbReference type="EMBL" id="PIW16748.1"/>
    </source>
</evidence>
<keyword evidence="10" id="KW-0677">Repeat</keyword>
<evidence type="ECO:0000256" key="4">
    <source>
        <dbReference type="ARBA" id="ARBA00022511"/>
    </source>
</evidence>
<evidence type="ECO:0000256" key="20">
    <source>
        <dbReference type="ARBA" id="ARBA00023586"/>
    </source>
</evidence>
<feature type="region of interest" description="Disordered" evidence="21">
    <location>
        <begin position="1"/>
        <end position="67"/>
    </location>
</feature>
<dbReference type="GO" id="GO:0090729">
    <property type="term" value="F:toxin activity"/>
    <property type="evidence" value="ECO:0007669"/>
    <property type="project" value="UniProtKB-KW"/>
</dbReference>
<evidence type="ECO:0000256" key="1">
    <source>
        <dbReference type="ARBA" id="ARBA00001946"/>
    </source>
</evidence>
<gene>
    <name evidence="23" type="ORF">COW36_11650</name>
</gene>
<evidence type="ECO:0000256" key="12">
    <source>
        <dbReference type="ARBA" id="ARBA00022807"/>
    </source>
</evidence>
<feature type="domain" description="Peptidase C80" evidence="22">
    <location>
        <begin position="139"/>
        <end position="236"/>
    </location>
</feature>
<dbReference type="InterPro" id="IPR020974">
    <property type="entry name" value="CPD_dom"/>
</dbReference>
<evidence type="ECO:0000256" key="14">
    <source>
        <dbReference type="ARBA" id="ARBA00022842"/>
    </source>
</evidence>
<comment type="subcellular location">
    <subcellularLocation>
        <location evidence="2">Host cell membrane</location>
    </subcellularLocation>
    <subcellularLocation>
        <location evidence="20">Host cytoplasm</location>
        <location evidence="20">Host cytosol</location>
    </subcellularLocation>
    <subcellularLocation>
        <location evidence="3">Secreted</location>
    </subcellularLocation>
</comment>
<keyword evidence="7" id="KW-0645">Protease</keyword>
<dbReference type="GO" id="GO:0006508">
    <property type="term" value="P:proteolysis"/>
    <property type="evidence" value="ECO:0007669"/>
    <property type="project" value="UniProtKB-KW"/>
</dbReference>
<keyword evidence="13" id="KW-0068">Autocatalytic cleavage</keyword>
<protein>
    <recommendedName>
        <fullName evidence="22">Peptidase C80 domain-containing protein</fullName>
    </recommendedName>
</protein>
<sequence length="458" mass="49445">MPGPVGSSVSFTPAAPPQPLVGATKASSVAPAAKTGQSQQPKVPPTGIMHPSGVGTPTGAVNASQDSQKLQQILGQMPPERLVAQFKDMCQQIREEYGATETQSTEAHQEPKLKPVSQHQVLNLEKGDTTVTESSRSVVLQDNGSAFAPERLTEKSTLELVGHGSSDGKTLGGKTPLEVASMLKNAGITQLGILDLKSCHSSSFKTALVGALKDAGIHVGEVRSYEGEIAINHNTGKVIQGHGLDLMERHDGTLGHTTKDHKAIRSRLEALRKKMAKKLSPKSLSSMLPKFKEAAIAINNVESQPGRSTISLQVLRIKSVHKILVSSSRRKLSGAQLRVLPKGFLVFERKTGVGEKRHAEEGPIDYVVKRKLAMRLIAPSKRFCGKGKGRKSCHGHVKSVVSTQPNQFKGLVYDSSFVNTNNQRRHPTKESTLRAITYEVTNPGTFTKNPVLKKRDEV</sequence>
<dbReference type="GO" id="GO:0046872">
    <property type="term" value="F:metal ion binding"/>
    <property type="evidence" value="ECO:0007669"/>
    <property type="project" value="UniProtKB-KW"/>
</dbReference>
<dbReference type="GO" id="GO:0016740">
    <property type="term" value="F:transferase activity"/>
    <property type="evidence" value="ECO:0007669"/>
    <property type="project" value="UniProtKB-KW"/>
</dbReference>
<evidence type="ECO:0000256" key="13">
    <source>
        <dbReference type="ARBA" id="ARBA00022813"/>
    </source>
</evidence>
<keyword evidence="18" id="KW-0472">Membrane</keyword>
<evidence type="ECO:0000256" key="16">
    <source>
        <dbReference type="ARBA" id="ARBA00023026"/>
    </source>
</evidence>
<evidence type="ECO:0000256" key="11">
    <source>
        <dbReference type="ARBA" id="ARBA00022801"/>
    </source>
</evidence>
<keyword evidence="14" id="KW-0460">Magnesium</keyword>
<dbReference type="GO" id="GO:0020002">
    <property type="term" value="C:host cell plasma membrane"/>
    <property type="evidence" value="ECO:0007669"/>
    <property type="project" value="UniProtKB-SubCell"/>
</dbReference>
<evidence type="ECO:0000256" key="9">
    <source>
        <dbReference type="ARBA" id="ARBA00022723"/>
    </source>
</evidence>
<dbReference type="EMBL" id="PFFQ01000036">
    <property type="protein sequence ID" value="PIW16748.1"/>
    <property type="molecule type" value="Genomic_DNA"/>
</dbReference>
<comment type="cofactor">
    <cofactor evidence="1">
        <name>Mg(2+)</name>
        <dbReference type="ChEBI" id="CHEBI:18420"/>
    </cofactor>
</comment>
<dbReference type="GO" id="GO:0044164">
    <property type="term" value="C:host cell cytosol"/>
    <property type="evidence" value="ECO:0007669"/>
    <property type="project" value="UniProtKB-SubCell"/>
</dbReference>
<dbReference type="GO" id="GO:0005576">
    <property type="term" value="C:extracellular region"/>
    <property type="evidence" value="ECO:0007669"/>
    <property type="project" value="UniProtKB-SubCell"/>
</dbReference>
<dbReference type="Proteomes" id="UP000231019">
    <property type="component" value="Unassembled WGS sequence"/>
</dbReference>
<accession>A0A2M7G5B6</accession>
<evidence type="ECO:0000256" key="19">
    <source>
        <dbReference type="ARBA" id="ARBA00023200"/>
    </source>
</evidence>
<evidence type="ECO:0000256" key="6">
    <source>
        <dbReference type="ARBA" id="ARBA00022656"/>
    </source>
</evidence>
<keyword evidence="16" id="KW-0843">Virulence</keyword>
<evidence type="ECO:0000256" key="7">
    <source>
        <dbReference type="ARBA" id="ARBA00022670"/>
    </source>
</evidence>
<feature type="region of interest" description="Disordered" evidence="21">
    <location>
        <begin position="99"/>
        <end position="118"/>
    </location>
</feature>
<evidence type="ECO:0000256" key="2">
    <source>
        <dbReference type="ARBA" id="ARBA00004165"/>
    </source>
</evidence>
<keyword evidence="12" id="KW-0788">Thiol protease</keyword>
<dbReference type="Pfam" id="PF11713">
    <property type="entry name" value="Peptidase_C80"/>
    <property type="match status" value="1"/>
</dbReference>
<keyword evidence="15" id="KW-1043">Host membrane</keyword>
<name>A0A2M7G5B6_9BACT</name>
<keyword evidence="11" id="KW-0378">Hydrolase</keyword>
<keyword evidence="6" id="KW-0800">Toxin</keyword>
<evidence type="ECO:0000256" key="8">
    <source>
        <dbReference type="ARBA" id="ARBA00022679"/>
    </source>
</evidence>
<keyword evidence="4" id="KW-1032">Host cell membrane</keyword>
<keyword evidence="9" id="KW-0479">Metal-binding</keyword>
<evidence type="ECO:0000313" key="24">
    <source>
        <dbReference type="Proteomes" id="UP000231019"/>
    </source>
</evidence>
<evidence type="ECO:0000259" key="22">
    <source>
        <dbReference type="Pfam" id="PF11713"/>
    </source>
</evidence>
<dbReference type="InterPro" id="IPR038383">
    <property type="entry name" value="CPD_dom_sf"/>
</dbReference>
<proteinExistence type="predicted"/>
<organism evidence="23 24">
    <name type="scientific">bacterium (Candidatus Blackallbacteria) CG17_big_fil_post_rev_8_21_14_2_50_48_46</name>
    <dbReference type="NCBI Taxonomy" id="2014261"/>
    <lineage>
        <taxon>Bacteria</taxon>
        <taxon>Candidatus Blackallbacteria</taxon>
    </lineage>
</organism>
<evidence type="ECO:0000256" key="3">
    <source>
        <dbReference type="ARBA" id="ARBA00004613"/>
    </source>
</evidence>
<keyword evidence="17" id="KW-0446">Lipid-binding</keyword>
<keyword evidence="8" id="KW-0808">Transferase</keyword>
<dbReference type="Gene3D" id="3.40.50.11050">
    <property type="match status" value="1"/>
</dbReference>
<evidence type="ECO:0000256" key="18">
    <source>
        <dbReference type="ARBA" id="ARBA00023136"/>
    </source>
</evidence>
<evidence type="ECO:0000256" key="5">
    <source>
        <dbReference type="ARBA" id="ARBA00022525"/>
    </source>
</evidence>
<dbReference type="GO" id="GO:0008234">
    <property type="term" value="F:cysteine-type peptidase activity"/>
    <property type="evidence" value="ECO:0007669"/>
    <property type="project" value="UniProtKB-KW"/>
</dbReference>
<comment type="caution">
    <text evidence="23">The sequence shown here is derived from an EMBL/GenBank/DDBJ whole genome shotgun (WGS) entry which is preliminary data.</text>
</comment>
<evidence type="ECO:0000256" key="15">
    <source>
        <dbReference type="ARBA" id="ARBA00022870"/>
    </source>
</evidence>